<evidence type="ECO:0000256" key="1">
    <source>
        <dbReference type="SAM" id="Phobius"/>
    </source>
</evidence>
<evidence type="ECO:0000259" key="2">
    <source>
        <dbReference type="Pfam" id="PF00534"/>
    </source>
</evidence>
<evidence type="ECO:0000313" key="3">
    <source>
        <dbReference type="EMBL" id="PJI77160.1"/>
    </source>
</evidence>
<reference evidence="3 4" key="1">
    <citation type="submission" date="2017-11" db="EMBL/GenBank/DDBJ databases">
        <title>Genomic Encyclopedia of Type Strains, Phase III (KMG-III): the genomes of soil and plant-associated and newly described type strains.</title>
        <authorList>
            <person name="Whitman W."/>
        </authorList>
    </citation>
    <scope>NUCLEOTIDE SEQUENCE [LARGE SCALE GENOMIC DNA]</scope>
    <source>
        <strain evidence="3 4">UB-Domo-W1</strain>
    </source>
</reference>
<dbReference type="SUPFAM" id="SSF53756">
    <property type="entry name" value="UDP-Glycosyltransferase/glycogen phosphorylase"/>
    <property type="match status" value="1"/>
</dbReference>
<dbReference type="Gene3D" id="3.40.50.2000">
    <property type="entry name" value="Glycogen Phosphorylase B"/>
    <property type="match status" value="2"/>
</dbReference>
<dbReference type="AlphaFoldDB" id="A0A2M8VJI7"/>
<dbReference type="PANTHER" id="PTHR46401:SF8">
    <property type="entry name" value="BLL6006 PROTEIN"/>
    <property type="match status" value="1"/>
</dbReference>
<keyword evidence="1" id="KW-0472">Membrane</keyword>
<dbReference type="EMBL" id="PGTX01000004">
    <property type="protein sequence ID" value="PJI77160.1"/>
    <property type="molecule type" value="Genomic_DNA"/>
</dbReference>
<accession>A0A2M8VJI7</accession>
<keyword evidence="3" id="KW-0808">Transferase</keyword>
<comment type="caution">
    <text evidence="3">The sequence shown here is derived from an EMBL/GenBank/DDBJ whole genome shotgun (WGS) entry which is preliminary data.</text>
</comment>
<feature type="transmembrane region" description="Helical" evidence="1">
    <location>
        <begin position="111"/>
        <end position="133"/>
    </location>
</feature>
<protein>
    <submittedName>
        <fullName evidence="3">Glycosyltransferase involved in cell wall biosynthesis</fullName>
    </submittedName>
</protein>
<dbReference type="Proteomes" id="UP000229366">
    <property type="component" value="Unassembled WGS sequence"/>
</dbReference>
<sequence>MGNKINEKIRVGFLLEMPRSGGGSFQWMINILDALASYREIEIFVYHKKNYENLEEIQKRYQNLTYISIGQFGHIAKAIFKRLFFVAPFLASRMPFLLASNIYFRKDAIDLLVLPTLFVDAVASTAPTIFFLADIGHRTHPEFPELASGLEAYRREQLIKYGLRNALTIVVESTQLKNDVMAIYGADRDNIFVIPQCLGMNRDSADNTSGMQLDNEGLMLPEKYFYYPAQLWPHKNHLNLLRAFKEIESSYPDLHLILTGSRKSGDDLIFQEIKVLGLEGKVKYFGYVPDAGVQNLYKNAIALIMPTFLGPTNIPTLEAFHYGCPAIISDLPGVHEQAGDAAIYFNPSSISDIKNSMQKILLTPGLRDQMVKKGHERIKFFYFNSYKRHFHNVLDKTLHSIKAPHFEGINK</sequence>
<organism evidence="3 4">
    <name type="scientific">Polynucleobacter brandtiae</name>
    <dbReference type="NCBI Taxonomy" id="1938816"/>
    <lineage>
        <taxon>Bacteria</taxon>
        <taxon>Pseudomonadati</taxon>
        <taxon>Pseudomonadota</taxon>
        <taxon>Betaproteobacteria</taxon>
        <taxon>Burkholderiales</taxon>
        <taxon>Burkholderiaceae</taxon>
        <taxon>Polynucleobacter</taxon>
    </lineage>
</organism>
<dbReference type="InterPro" id="IPR001296">
    <property type="entry name" value="Glyco_trans_1"/>
</dbReference>
<keyword evidence="1" id="KW-0812">Transmembrane</keyword>
<dbReference type="OrthoDB" id="9813211at2"/>
<dbReference type="Pfam" id="PF00534">
    <property type="entry name" value="Glycos_transf_1"/>
    <property type="match status" value="1"/>
</dbReference>
<name>A0A2M8VJI7_9BURK</name>
<proteinExistence type="predicted"/>
<dbReference type="GO" id="GO:0016757">
    <property type="term" value="F:glycosyltransferase activity"/>
    <property type="evidence" value="ECO:0007669"/>
    <property type="project" value="InterPro"/>
</dbReference>
<feature type="domain" description="Glycosyl transferase family 1" evidence="2">
    <location>
        <begin position="221"/>
        <end position="376"/>
    </location>
</feature>
<evidence type="ECO:0000313" key="4">
    <source>
        <dbReference type="Proteomes" id="UP000229366"/>
    </source>
</evidence>
<dbReference type="PANTHER" id="PTHR46401">
    <property type="entry name" value="GLYCOSYLTRANSFERASE WBBK-RELATED"/>
    <property type="match status" value="1"/>
</dbReference>
<gene>
    <name evidence="3" type="ORF">B0G85_1763</name>
</gene>
<keyword evidence="1" id="KW-1133">Transmembrane helix</keyword>
<dbReference type="CDD" id="cd03809">
    <property type="entry name" value="GT4_MtfB-like"/>
    <property type="match status" value="1"/>
</dbReference>
<dbReference type="RefSeq" id="WP_100380068.1">
    <property type="nucleotide sequence ID" value="NZ_CBCSBW010000005.1"/>
</dbReference>
<keyword evidence="4" id="KW-1185">Reference proteome</keyword>